<feature type="compositionally biased region" description="Polar residues" evidence="1">
    <location>
        <begin position="45"/>
        <end position="55"/>
    </location>
</feature>
<feature type="region of interest" description="Disordered" evidence="1">
    <location>
        <begin position="167"/>
        <end position="190"/>
    </location>
</feature>
<feature type="compositionally biased region" description="Pro residues" evidence="1">
    <location>
        <begin position="106"/>
        <end position="115"/>
    </location>
</feature>
<feature type="compositionally biased region" description="Polar residues" evidence="1">
    <location>
        <begin position="136"/>
        <end position="146"/>
    </location>
</feature>
<dbReference type="EMBL" id="JAKOGI010000297">
    <property type="protein sequence ID" value="KAJ8437487.1"/>
    <property type="molecule type" value="Genomic_DNA"/>
</dbReference>
<evidence type="ECO:0000313" key="2">
    <source>
        <dbReference type="EMBL" id="KAJ8437487.1"/>
    </source>
</evidence>
<organism evidence="2 3">
    <name type="scientific">Carnegiea gigantea</name>
    <dbReference type="NCBI Taxonomy" id="171969"/>
    <lineage>
        <taxon>Eukaryota</taxon>
        <taxon>Viridiplantae</taxon>
        <taxon>Streptophyta</taxon>
        <taxon>Embryophyta</taxon>
        <taxon>Tracheophyta</taxon>
        <taxon>Spermatophyta</taxon>
        <taxon>Magnoliopsida</taxon>
        <taxon>eudicotyledons</taxon>
        <taxon>Gunneridae</taxon>
        <taxon>Pentapetalae</taxon>
        <taxon>Caryophyllales</taxon>
        <taxon>Cactineae</taxon>
        <taxon>Cactaceae</taxon>
        <taxon>Cactoideae</taxon>
        <taxon>Echinocereeae</taxon>
        <taxon>Carnegiea</taxon>
    </lineage>
</organism>
<accession>A0A9Q1QCW2</accession>
<sequence length="190" mass="20041">MDDPENIMPVNEEPCLEREDAGESAQVATTNLNMEKAQGRDNIMQRDNSQHSTPLLGSRAETRMQQKSLGQAHAVRSSTYAVSAESGPKIGPSPNNIPQPKNGLPPRTPAPPPGRQPTRTAHMQRNENSPGIPYHTGSSSDSSPHNAVTGDVIGGDGRCMHGGADQYGSTCGRDGVARIPRTGNGGAGRI</sequence>
<gene>
    <name evidence="2" type="ORF">Cgig2_007464</name>
</gene>
<reference evidence="2" key="1">
    <citation type="submission" date="2022-04" db="EMBL/GenBank/DDBJ databases">
        <title>Carnegiea gigantea Genome sequencing and assembly v2.</title>
        <authorList>
            <person name="Copetti D."/>
            <person name="Sanderson M.J."/>
            <person name="Burquez A."/>
            <person name="Wojciechowski M.F."/>
        </authorList>
    </citation>
    <scope>NUCLEOTIDE SEQUENCE</scope>
    <source>
        <strain evidence="2">SGP5-SGP5p</strain>
        <tissue evidence="2">Aerial part</tissue>
    </source>
</reference>
<keyword evidence="3" id="KW-1185">Reference proteome</keyword>
<proteinExistence type="predicted"/>
<name>A0A9Q1QCW2_9CARY</name>
<protein>
    <submittedName>
        <fullName evidence="2">Uncharacterized protein</fullName>
    </submittedName>
</protein>
<dbReference type="AlphaFoldDB" id="A0A9Q1QCW2"/>
<evidence type="ECO:0000313" key="3">
    <source>
        <dbReference type="Proteomes" id="UP001153076"/>
    </source>
</evidence>
<evidence type="ECO:0000256" key="1">
    <source>
        <dbReference type="SAM" id="MobiDB-lite"/>
    </source>
</evidence>
<comment type="caution">
    <text evidence="2">The sequence shown here is derived from an EMBL/GenBank/DDBJ whole genome shotgun (WGS) entry which is preliminary data.</text>
</comment>
<dbReference type="Proteomes" id="UP001153076">
    <property type="component" value="Unassembled WGS sequence"/>
</dbReference>
<feature type="region of interest" description="Disordered" evidence="1">
    <location>
        <begin position="1"/>
        <end position="154"/>
    </location>
</feature>